<dbReference type="SUPFAM" id="SSF47616">
    <property type="entry name" value="GST C-terminal domain-like"/>
    <property type="match status" value="1"/>
</dbReference>
<dbReference type="CDD" id="cd03192">
    <property type="entry name" value="GST_C_Sigma_like"/>
    <property type="match status" value="1"/>
</dbReference>
<protein>
    <recommendedName>
        <fullName evidence="2">glutathione transferase</fullName>
        <ecNumber evidence="2">2.5.1.18</ecNumber>
    </recommendedName>
</protein>
<dbReference type="SFLD" id="SFLDG00363">
    <property type="entry name" value="AMPS_(cytGST):_Alpha-__Mu-__Pi"/>
    <property type="match status" value="1"/>
</dbReference>
<dbReference type="PROSITE" id="PS50404">
    <property type="entry name" value="GST_NTER"/>
    <property type="match status" value="1"/>
</dbReference>
<gene>
    <name evidence="8" type="ORF">Zmor_007733</name>
</gene>
<dbReference type="InterPro" id="IPR050213">
    <property type="entry name" value="GST_superfamily"/>
</dbReference>
<dbReference type="InterPro" id="IPR036282">
    <property type="entry name" value="Glutathione-S-Trfase_C_sf"/>
</dbReference>
<evidence type="ECO:0000256" key="5">
    <source>
        <dbReference type="ARBA" id="ARBA00047960"/>
    </source>
</evidence>
<evidence type="ECO:0000259" key="6">
    <source>
        <dbReference type="PROSITE" id="PS50404"/>
    </source>
</evidence>
<dbReference type="FunFam" id="1.20.1050.10:FF:000030">
    <property type="entry name" value="Glutathione S-transferase S1"/>
    <property type="match status" value="1"/>
</dbReference>
<dbReference type="GO" id="GO:0004602">
    <property type="term" value="F:glutathione peroxidase activity"/>
    <property type="evidence" value="ECO:0007669"/>
    <property type="project" value="UniProtKB-ARBA"/>
</dbReference>
<dbReference type="GO" id="GO:0006749">
    <property type="term" value="P:glutathione metabolic process"/>
    <property type="evidence" value="ECO:0007669"/>
    <property type="project" value="TreeGrafter"/>
</dbReference>
<comment type="similarity">
    <text evidence="4">Belongs to the GST superfamily. Sigma family.</text>
</comment>
<dbReference type="PANTHER" id="PTHR11571:SF224">
    <property type="entry name" value="HEMATOPOIETIC PROSTAGLANDIN D SYNTHASE"/>
    <property type="match status" value="1"/>
</dbReference>
<feature type="domain" description="GST N-terminal" evidence="6">
    <location>
        <begin position="3"/>
        <end position="80"/>
    </location>
</feature>
<dbReference type="SUPFAM" id="SSF52833">
    <property type="entry name" value="Thioredoxin-like"/>
    <property type="match status" value="1"/>
</dbReference>
<comment type="subunit">
    <text evidence="1">Homodimer.</text>
</comment>
<feature type="domain" description="GST C-terminal" evidence="7">
    <location>
        <begin position="82"/>
        <end position="201"/>
    </location>
</feature>
<keyword evidence="9" id="KW-1185">Reference proteome</keyword>
<dbReference type="InterPro" id="IPR036249">
    <property type="entry name" value="Thioredoxin-like_sf"/>
</dbReference>
<evidence type="ECO:0000256" key="4">
    <source>
        <dbReference type="ARBA" id="ARBA00038317"/>
    </source>
</evidence>
<dbReference type="SFLD" id="SFLDS00019">
    <property type="entry name" value="Glutathione_Transferase_(cytos"/>
    <property type="match status" value="1"/>
</dbReference>
<dbReference type="Gene3D" id="1.20.1050.130">
    <property type="match status" value="1"/>
</dbReference>
<sequence length="201" mass="23087">MPPSYKLTYFDLQGLAEMCRYLFSYGGIEFEDVRIKREDWPQHKDKTPFGVLPILEHNGKVAGQSIAIARYLAKKVKLGGNNDWEDLEIDAIVDTMNDIKLKLTPMLMEQDAAKKKVVLEAAKKDIFGFYFPRLEAMVEKNKGYLVLGRLTWADFYFATIFTVCESMIGEEILAGYPNLKEVREKVNGLPAIKKWIEIRPN</sequence>
<evidence type="ECO:0000313" key="8">
    <source>
        <dbReference type="EMBL" id="KAJ3663474.1"/>
    </source>
</evidence>
<evidence type="ECO:0000256" key="2">
    <source>
        <dbReference type="ARBA" id="ARBA00012452"/>
    </source>
</evidence>
<reference evidence="8" key="1">
    <citation type="journal article" date="2023" name="G3 (Bethesda)">
        <title>Whole genome assemblies of Zophobas morio and Tenebrio molitor.</title>
        <authorList>
            <person name="Kaur S."/>
            <person name="Stinson S.A."/>
            <person name="diCenzo G.C."/>
        </authorList>
    </citation>
    <scope>NUCLEOTIDE SEQUENCE</scope>
    <source>
        <strain evidence="8">QUZm001</strain>
    </source>
</reference>
<dbReference type="PANTHER" id="PTHR11571">
    <property type="entry name" value="GLUTATHIONE S-TRANSFERASE"/>
    <property type="match status" value="1"/>
</dbReference>
<dbReference type="EC" id="2.5.1.18" evidence="2"/>
<proteinExistence type="inferred from homology"/>
<dbReference type="SFLD" id="SFLDG01205">
    <property type="entry name" value="AMPS.1"/>
    <property type="match status" value="1"/>
</dbReference>
<dbReference type="InterPro" id="IPR010987">
    <property type="entry name" value="Glutathione-S-Trfase_C-like"/>
</dbReference>
<dbReference type="InterPro" id="IPR040079">
    <property type="entry name" value="Glutathione_S-Trfase"/>
</dbReference>
<dbReference type="Pfam" id="PF02798">
    <property type="entry name" value="GST_N"/>
    <property type="match status" value="1"/>
</dbReference>
<keyword evidence="3" id="KW-0808">Transferase</keyword>
<dbReference type="InterPro" id="IPR004046">
    <property type="entry name" value="GST_C"/>
</dbReference>
<organism evidence="8 9">
    <name type="scientific">Zophobas morio</name>
    <dbReference type="NCBI Taxonomy" id="2755281"/>
    <lineage>
        <taxon>Eukaryota</taxon>
        <taxon>Metazoa</taxon>
        <taxon>Ecdysozoa</taxon>
        <taxon>Arthropoda</taxon>
        <taxon>Hexapoda</taxon>
        <taxon>Insecta</taxon>
        <taxon>Pterygota</taxon>
        <taxon>Neoptera</taxon>
        <taxon>Endopterygota</taxon>
        <taxon>Coleoptera</taxon>
        <taxon>Polyphaga</taxon>
        <taxon>Cucujiformia</taxon>
        <taxon>Tenebrionidae</taxon>
        <taxon>Zophobas</taxon>
    </lineage>
</organism>
<comment type="caution">
    <text evidence="8">The sequence shown here is derived from an EMBL/GenBank/DDBJ whole genome shotgun (WGS) entry which is preliminary data.</text>
</comment>
<evidence type="ECO:0000259" key="7">
    <source>
        <dbReference type="PROSITE" id="PS50405"/>
    </source>
</evidence>
<comment type="catalytic activity">
    <reaction evidence="5">
        <text>RX + glutathione = an S-substituted glutathione + a halide anion + H(+)</text>
        <dbReference type="Rhea" id="RHEA:16437"/>
        <dbReference type="ChEBI" id="CHEBI:15378"/>
        <dbReference type="ChEBI" id="CHEBI:16042"/>
        <dbReference type="ChEBI" id="CHEBI:17792"/>
        <dbReference type="ChEBI" id="CHEBI:57925"/>
        <dbReference type="ChEBI" id="CHEBI:90779"/>
        <dbReference type="EC" id="2.5.1.18"/>
    </reaction>
</comment>
<evidence type="ECO:0000313" key="9">
    <source>
        <dbReference type="Proteomes" id="UP001168821"/>
    </source>
</evidence>
<name>A0AA38MPR0_9CUCU</name>
<dbReference type="FunFam" id="3.40.30.10:FF:000035">
    <property type="entry name" value="hematopoietic prostaglandin D synthase"/>
    <property type="match status" value="1"/>
</dbReference>
<dbReference type="EMBL" id="JALNTZ010000002">
    <property type="protein sequence ID" value="KAJ3663474.1"/>
    <property type="molecule type" value="Genomic_DNA"/>
</dbReference>
<dbReference type="GO" id="GO:0004364">
    <property type="term" value="F:glutathione transferase activity"/>
    <property type="evidence" value="ECO:0007669"/>
    <property type="project" value="UniProtKB-EC"/>
</dbReference>
<dbReference type="Pfam" id="PF14497">
    <property type="entry name" value="GST_C_3"/>
    <property type="match status" value="1"/>
</dbReference>
<dbReference type="PROSITE" id="PS50405">
    <property type="entry name" value="GST_CTER"/>
    <property type="match status" value="1"/>
</dbReference>
<dbReference type="Proteomes" id="UP001168821">
    <property type="component" value="Unassembled WGS sequence"/>
</dbReference>
<accession>A0AA38MPR0</accession>
<dbReference type="InterPro" id="IPR004045">
    <property type="entry name" value="Glutathione_S-Trfase_N"/>
</dbReference>
<evidence type="ECO:0000256" key="1">
    <source>
        <dbReference type="ARBA" id="ARBA00011738"/>
    </source>
</evidence>
<dbReference type="CDD" id="cd03039">
    <property type="entry name" value="GST_N_Sigma_like"/>
    <property type="match status" value="1"/>
</dbReference>
<dbReference type="AlphaFoldDB" id="A0AA38MPR0"/>
<evidence type="ECO:0000256" key="3">
    <source>
        <dbReference type="ARBA" id="ARBA00022679"/>
    </source>
</evidence>